<proteinExistence type="predicted"/>
<gene>
    <name evidence="2" type="ORF">E3T28_07090</name>
</gene>
<dbReference type="Proteomes" id="UP000297853">
    <property type="component" value="Unassembled WGS sequence"/>
</dbReference>
<evidence type="ECO:0000256" key="1">
    <source>
        <dbReference type="SAM" id="MobiDB-lite"/>
    </source>
</evidence>
<protein>
    <submittedName>
        <fullName evidence="2">Uncharacterized protein</fullName>
    </submittedName>
</protein>
<dbReference type="RefSeq" id="WP_134429283.1">
    <property type="nucleotide sequence ID" value="NZ_SOGQ01000033.1"/>
</dbReference>
<feature type="compositionally biased region" description="Low complexity" evidence="1">
    <location>
        <begin position="24"/>
        <end position="35"/>
    </location>
</feature>
<feature type="region of interest" description="Disordered" evidence="1">
    <location>
        <begin position="1"/>
        <end position="35"/>
    </location>
</feature>
<keyword evidence="3" id="KW-1185">Reference proteome</keyword>
<accession>A0ABY2JB90</accession>
<evidence type="ECO:0000313" key="3">
    <source>
        <dbReference type="Proteomes" id="UP000297853"/>
    </source>
</evidence>
<comment type="caution">
    <text evidence="2">The sequence shown here is derived from an EMBL/GenBank/DDBJ whole genome shotgun (WGS) entry which is preliminary data.</text>
</comment>
<organism evidence="2 3">
    <name type="scientific">Cryobacterium sinapicolor</name>
    <dbReference type="NCBI Taxonomy" id="1259236"/>
    <lineage>
        <taxon>Bacteria</taxon>
        <taxon>Bacillati</taxon>
        <taxon>Actinomycetota</taxon>
        <taxon>Actinomycetes</taxon>
        <taxon>Micrococcales</taxon>
        <taxon>Microbacteriaceae</taxon>
        <taxon>Cryobacterium</taxon>
    </lineage>
</organism>
<sequence>MTESSSEFIVQRRYPPTEGTPKPGWSKAGASTSSKGGNFKRLAYAVRAAETALDEYRGFNERNTDKGNLELVRRIEYRVIDSAKTVLWESSTDKLPIEK</sequence>
<evidence type="ECO:0000313" key="2">
    <source>
        <dbReference type="EMBL" id="TFD01314.1"/>
    </source>
</evidence>
<dbReference type="EMBL" id="SOGQ01000033">
    <property type="protein sequence ID" value="TFD01314.1"/>
    <property type="molecule type" value="Genomic_DNA"/>
</dbReference>
<reference evidence="2 3" key="1">
    <citation type="submission" date="2019-03" db="EMBL/GenBank/DDBJ databases">
        <title>Genomics of glacier-inhabiting Cryobacterium strains.</title>
        <authorList>
            <person name="Liu Q."/>
            <person name="Xin Y.-H."/>
        </authorList>
    </citation>
    <scope>NUCLEOTIDE SEQUENCE [LARGE SCALE GENOMIC DNA]</scope>
    <source>
        <strain evidence="2 3">TMT1-23-1</strain>
    </source>
</reference>
<name>A0ABY2JB90_9MICO</name>